<organism evidence="9 10">
    <name type="scientific">Coccomyxa subellipsoidea (strain C-169)</name>
    <name type="common">Green microalga</name>
    <dbReference type="NCBI Taxonomy" id="574566"/>
    <lineage>
        <taxon>Eukaryota</taxon>
        <taxon>Viridiplantae</taxon>
        <taxon>Chlorophyta</taxon>
        <taxon>core chlorophytes</taxon>
        <taxon>Trebouxiophyceae</taxon>
        <taxon>Trebouxiophyceae incertae sedis</taxon>
        <taxon>Coccomyxaceae</taxon>
        <taxon>Coccomyxa</taxon>
        <taxon>Coccomyxa subellipsoidea</taxon>
    </lineage>
</organism>
<evidence type="ECO:0000256" key="1">
    <source>
        <dbReference type="ARBA" id="ARBA00007269"/>
    </source>
</evidence>
<feature type="domain" description="NF-X1-type" evidence="8">
    <location>
        <begin position="196"/>
        <end position="214"/>
    </location>
</feature>
<keyword evidence="7" id="KW-0812">Transmembrane</keyword>
<protein>
    <recommendedName>
        <fullName evidence="8">NF-X1-type domain-containing protein</fullName>
    </recommendedName>
</protein>
<evidence type="ECO:0000256" key="5">
    <source>
        <dbReference type="ARBA" id="ARBA00022833"/>
    </source>
</evidence>
<comment type="similarity">
    <text evidence="1">Belongs to the NFX1 family.</text>
</comment>
<feature type="domain" description="NF-X1-type" evidence="8">
    <location>
        <begin position="620"/>
        <end position="641"/>
    </location>
</feature>
<dbReference type="CDD" id="cd06008">
    <property type="entry name" value="NF-X1-zinc-finger"/>
    <property type="match status" value="4"/>
</dbReference>
<dbReference type="GO" id="GO:0000977">
    <property type="term" value="F:RNA polymerase II transcription regulatory region sequence-specific DNA binding"/>
    <property type="evidence" value="ECO:0007669"/>
    <property type="project" value="TreeGrafter"/>
</dbReference>
<dbReference type="GO" id="GO:0008270">
    <property type="term" value="F:zinc ion binding"/>
    <property type="evidence" value="ECO:0007669"/>
    <property type="project" value="UniProtKB-KW"/>
</dbReference>
<reference evidence="9 10" key="1">
    <citation type="journal article" date="2012" name="Genome Biol.">
        <title>The genome of the polar eukaryotic microalga coccomyxa subellipsoidea reveals traits of cold adaptation.</title>
        <authorList>
            <person name="Blanc G."/>
            <person name="Agarkova I."/>
            <person name="Grimwood J."/>
            <person name="Kuo A."/>
            <person name="Brueggeman A."/>
            <person name="Dunigan D."/>
            <person name="Gurnon J."/>
            <person name="Ladunga I."/>
            <person name="Lindquist E."/>
            <person name="Lucas S."/>
            <person name="Pangilinan J."/>
            <person name="Proschold T."/>
            <person name="Salamov A."/>
            <person name="Schmutz J."/>
            <person name="Weeks D."/>
            <person name="Yamada T."/>
            <person name="Claverie J.M."/>
            <person name="Grigoriev I."/>
            <person name="Van Etten J."/>
            <person name="Lomsadze A."/>
            <person name="Borodovsky M."/>
        </authorList>
    </citation>
    <scope>NUCLEOTIDE SEQUENCE [LARGE SCALE GENOMIC DNA]</scope>
    <source>
        <strain evidence="9 10">C-169</strain>
    </source>
</reference>
<feature type="domain" description="NF-X1-type" evidence="8">
    <location>
        <begin position="248"/>
        <end position="267"/>
    </location>
</feature>
<evidence type="ECO:0000259" key="8">
    <source>
        <dbReference type="SMART" id="SM00438"/>
    </source>
</evidence>
<feature type="domain" description="NF-X1-type" evidence="8">
    <location>
        <begin position="355"/>
        <end position="374"/>
    </location>
</feature>
<dbReference type="RefSeq" id="XP_005649866.1">
    <property type="nucleotide sequence ID" value="XM_005649809.1"/>
</dbReference>
<feature type="domain" description="NF-X1-type" evidence="8">
    <location>
        <begin position="575"/>
        <end position="593"/>
    </location>
</feature>
<feature type="domain" description="NF-X1-type" evidence="8">
    <location>
        <begin position="302"/>
        <end position="322"/>
    </location>
</feature>
<dbReference type="GO" id="GO:0005634">
    <property type="term" value="C:nucleus"/>
    <property type="evidence" value="ECO:0007669"/>
    <property type="project" value="InterPro"/>
</dbReference>
<keyword evidence="2" id="KW-0479">Metal-binding</keyword>
<keyword evidence="7" id="KW-0472">Membrane</keyword>
<accession>I0Z3V3</accession>
<dbReference type="Proteomes" id="UP000007264">
    <property type="component" value="Unassembled WGS sequence"/>
</dbReference>
<dbReference type="SMART" id="SM00438">
    <property type="entry name" value="ZnF_NFX"/>
    <property type="match status" value="8"/>
</dbReference>
<evidence type="ECO:0000313" key="10">
    <source>
        <dbReference type="Proteomes" id="UP000007264"/>
    </source>
</evidence>
<dbReference type="InterPro" id="IPR034078">
    <property type="entry name" value="NFX1_fam"/>
</dbReference>
<dbReference type="OrthoDB" id="536399at2759"/>
<dbReference type="EMBL" id="AGSI01000004">
    <property type="protein sequence ID" value="EIE25322.1"/>
    <property type="molecule type" value="Genomic_DNA"/>
</dbReference>
<gene>
    <name evidence="9" type="ORF">COCSUDRAFT_65191</name>
</gene>
<evidence type="ECO:0000256" key="2">
    <source>
        <dbReference type="ARBA" id="ARBA00022723"/>
    </source>
</evidence>
<feature type="compositionally biased region" description="Basic and acidic residues" evidence="6">
    <location>
        <begin position="732"/>
        <end position="752"/>
    </location>
</feature>
<evidence type="ECO:0000256" key="7">
    <source>
        <dbReference type="SAM" id="Phobius"/>
    </source>
</evidence>
<dbReference type="AlphaFoldDB" id="I0Z3V3"/>
<keyword evidence="10" id="KW-1185">Reference proteome</keyword>
<evidence type="ECO:0000256" key="4">
    <source>
        <dbReference type="ARBA" id="ARBA00022771"/>
    </source>
</evidence>
<dbReference type="STRING" id="574566.I0Z3V3"/>
<dbReference type="GO" id="GO:0000981">
    <property type="term" value="F:DNA-binding transcription factor activity, RNA polymerase II-specific"/>
    <property type="evidence" value="ECO:0007669"/>
    <property type="project" value="TreeGrafter"/>
</dbReference>
<dbReference type="InterPro" id="IPR000967">
    <property type="entry name" value="Znf_NFX1"/>
</dbReference>
<keyword evidence="4" id="KW-0863">Zinc-finger</keyword>
<feature type="domain" description="NF-X1-type" evidence="8">
    <location>
        <begin position="382"/>
        <end position="401"/>
    </location>
</feature>
<keyword evidence="3" id="KW-0677">Repeat</keyword>
<sequence length="821" mass="87988">MAPALPGADLESKPMQAAAEDILRDYTARLGDAAVALEGPGGEVYSVGLSRLREQISSTQACADVCLVCLENIAPDAAVWTCRRSCHVLLHLICAQAWGHQQLQQAAAAARASAEHPDLSLGPVALQPKAAQHVWGCPKCREEYTAAEAPSEYRCMCSAELDPVMAACFCGKASAERRCAASGWSCKKLCGKRLPCGHRCPAICHLGDCKSCSLTGEYACACGAVTERRRCEERVFNCGRVCGKTLGCDRCNCDRVCHSGSCGECPRAGVRTCPCGKVAHSNLPCDEAAPPCGATCGKLLSCGRHHCADRCHPGECSSTCRAISEKSCACGKMQKLVPCAEPFRCERRCTGMRACGRHACKKRCCDGNHPPCDQVCGRRLRCDNHTDPSPCHAGACLPCPLTASVSCACGRTTYSLPCGSEGGAKEPTCDQACGHVCSSSSCHHPPVPPVRAFQPPPAPTSEGIPSARSHKKVFVDYTPPAQQVALAVRAAPAVDSQCPPCTVPVTVHCFGIHSSAQCPCSSAAPFSCSIPCGRPLPCGNHTCSRPCHLLGERQADGLIEGCLPCGLTCQRHRPCGHACLLECHTSDCPPCEVEARRQPGAELQSLLSCGKPCYRKLPECPHHCEAICHLSECPASSSCQKEVTVRCACRRMREKRACSAVRQQLAARHLPADFDASTAVQLLECDAKCHQIKEGKKQKAEQSNAAKAVASPEKDTPPSPAPNSPEALSIDKASKDKPGKKLSREERVRQREVAALERERAERRRAIQRKLVEYGPVALVLALFLCLILGVTSWMLQPDELSEERVQEMAAERLRRMGLDL</sequence>
<keyword evidence="7" id="KW-1133">Transmembrane helix</keyword>
<dbReference type="GeneID" id="17043324"/>
<evidence type="ECO:0000313" key="9">
    <source>
        <dbReference type="EMBL" id="EIE25322.1"/>
    </source>
</evidence>
<name>I0Z3V3_COCSC</name>
<feature type="region of interest" description="Disordered" evidence="6">
    <location>
        <begin position="696"/>
        <end position="752"/>
    </location>
</feature>
<dbReference type="PANTHER" id="PTHR12360:SF1">
    <property type="entry name" value="NF-X1-TYPE ZINC FINGER PROTEIN NFXL1"/>
    <property type="match status" value="1"/>
</dbReference>
<feature type="transmembrane region" description="Helical" evidence="7">
    <location>
        <begin position="774"/>
        <end position="796"/>
    </location>
</feature>
<dbReference type="eggNOG" id="KOG1952">
    <property type="taxonomic scope" value="Eukaryota"/>
</dbReference>
<comment type="caution">
    <text evidence="9">The sequence shown here is derived from an EMBL/GenBank/DDBJ whole genome shotgun (WGS) entry which is preliminary data.</text>
</comment>
<dbReference type="PANTHER" id="PTHR12360">
    <property type="entry name" value="NUCLEAR TRANSCRIPTION FACTOR, X-BOX BINDING 1 NFX1"/>
    <property type="match status" value="1"/>
</dbReference>
<keyword evidence="5" id="KW-0862">Zinc</keyword>
<dbReference type="KEGG" id="csl:COCSUDRAFT_65191"/>
<proteinExistence type="inferred from homology"/>
<evidence type="ECO:0000256" key="6">
    <source>
        <dbReference type="SAM" id="MobiDB-lite"/>
    </source>
</evidence>
<evidence type="ECO:0000256" key="3">
    <source>
        <dbReference type="ARBA" id="ARBA00022737"/>
    </source>
</evidence>
<feature type="domain" description="NF-X1-type" evidence="8">
    <location>
        <begin position="538"/>
        <end position="567"/>
    </location>
</feature>